<dbReference type="Pfam" id="PF06197">
    <property type="entry name" value="DUF998"/>
    <property type="match status" value="1"/>
</dbReference>
<evidence type="ECO:0000313" key="2">
    <source>
        <dbReference type="EMBL" id="KRN96054.1"/>
    </source>
</evidence>
<organism evidence="2 3">
    <name type="scientific">Furfurilactobacillus siliginis</name>
    <dbReference type="NCBI Taxonomy" id="348151"/>
    <lineage>
        <taxon>Bacteria</taxon>
        <taxon>Bacillati</taxon>
        <taxon>Bacillota</taxon>
        <taxon>Bacilli</taxon>
        <taxon>Lactobacillales</taxon>
        <taxon>Lactobacillaceae</taxon>
        <taxon>Furfurilactobacillus</taxon>
    </lineage>
</organism>
<feature type="transmembrane region" description="Helical" evidence="1">
    <location>
        <begin position="164"/>
        <end position="181"/>
    </location>
</feature>
<feature type="transmembrane region" description="Helical" evidence="1">
    <location>
        <begin position="68"/>
        <end position="88"/>
    </location>
</feature>
<keyword evidence="1" id="KW-0812">Transmembrane</keyword>
<keyword evidence="1" id="KW-0472">Membrane</keyword>
<keyword evidence="1" id="KW-1133">Transmembrane helix</keyword>
<feature type="transmembrane region" description="Helical" evidence="1">
    <location>
        <begin position="95"/>
        <end position="117"/>
    </location>
</feature>
<feature type="transmembrane region" description="Helical" evidence="1">
    <location>
        <begin position="129"/>
        <end position="152"/>
    </location>
</feature>
<accession>A0A0R2L8F7</accession>
<dbReference type="EMBL" id="JQCB01000006">
    <property type="protein sequence ID" value="KRN96054.1"/>
    <property type="molecule type" value="Genomic_DNA"/>
</dbReference>
<reference evidence="2 3" key="1">
    <citation type="journal article" date="2015" name="Genome Announc.">
        <title>Expanding the biotechnology potential of lactobacilli through comparative genomics of 213 strains and associated genera.</title>
        <authorList>
            <person name="Sun Z."/>
            <person name="Harris H.M."/>
            <person name="McCann A."/>
            <person name="Guo C."/>
            <person name="Argimon S."/>
            <person name="Zhang W."/>
            <person name="Yang X."/>
            <person name="Jeffery I.B."/>
            <person name="Cooney J.C."/>
            <person name="Kagawa T.F."/>
            <person name="Liu W."/>
            <person name="Song Y."/>
            <person name="Salvetti E."/>
            <person name="Wrobel A."/>
            <person name="Rasinkangas P."/>
            <person name="Parkhill J."/>
            <person name="Rea M.C."/>
            <person name="O'Sullivan O."/>
            <person name="Ritari J."/>
            <person name="Douillard F.P."/>
            <person name="Paul Ross R."/>
            <person name="Yang R."/>
            <person name="Briner A.E."/>
            <person name="Felis G.E."/>
            <person name="de Vos W.M."/>
            <person name="Barrangou R."/>
            <person name="Klaenhammer T.R."/>
            <person name="Caufield P.W."/>
            <person name="Cui Y."/>
            <person name="Zhang H."/>
            <person name="O'Toole P.W."/>
        </authorList>
    </citation>
    <scope>NUCLEOTIDE SEQUENCE [LARGE SCALE GENOMIC DNA]</scope>
    <source>
        <strain evidence="2 3">DSM 22696</strain>
    </source>
</reference>
<dbReference type="Proteomes" id="UP000051139">
    <property type="component" value="Unassembled WGS sequence"/>
</dbReference>
<feature type="transmembrane region" description="Helical" evidence="1">
    <location>
        <begin position="193"/>
        <end position="216"/>
    </location>
</feature>
<gene>
    <name evidence="2" type="ORF">IV55_GL001737</name>
</gene>
<evidence type="ECO:0000256" key="1">
    <source>
        <dbReference type="SAM" id="Phobius"/>
    </source>
</evidence>
<dbReference type="PATRIC" id="fig|348151.3.peg.1788"/>
<comment type="caution">
    <text evidence="2">The sequence shown here is derived from an EMBL/GenBank/DDBJ whole genome shotgun (WGS) entry which is preliminary data.</text>
</comment>
<name>A0A0R2L8F7_9LACO</name>
<evidence type="ECO:0000313" key="3">
    <source>
        <dbReference type="Proteomes" id="UP000051139"/>
    </source>
</evidence>
<dbReference type="InterPro" id="IPR009339">
    <property type="entry name" value="DUF998"/>
</dbReference>
<keyword evidence="3" id="KW-1185">Reference proteome</keyword>
<proteinExistence type="predicted"/>
<sequence length="223" mass="24083">MFTMTENKSLLARIFLMAGALVFFITEFITAAAWSHPAYSYTYDFISNLGVRGPSTLFGQYMISPLSWVMNTGFITFGWLIFVGIVLLPKKQLHLRWLVIALAAVLAVGGVLVGVFHGSGEALANGTGAYHSMGAFLAFISGNVLFGVLGLAKVNLPVDTRTRTILKSLSVIGLLCTVLYVTTLVCSSDNHPIIIIGLIERGAVYPMLASSLYLGWRGLRSVA</sequence>
<dbReference type="AlphaFoldDB" id="A0A0R2L8F7"/>
<feature type="transmembrane region" description="Helical" evidence="1">
    <location>
        <begin position="12"/>
        <end position="34"/>
    </location>
</feature>
<protein>
    <recommendedName>
        <fullName evidence="4">DUF998 domain-containing protein</fullName>
    </recommendedName>
</protein>
<evidence type="ECO:0008006" key="4">
    <source>
        <dbReference type="Google" id="ProtNLM"/>
    </source>
</evidence>